<dbReference type="EMBL" id="CP051140">
    <property type="protein sequence ID" value="QIW98138.1"/>
    <property type="molecule type" value="Genomic_DNA"/>
</dbReference>
<dbReference type="PANTHER" id="PTHR37332:SF1">
    <property type="entry name" value="ELMO DOMAIN-CONTAINING PROTEIN"/>
    <property type="match status" value="1"/>
</dbReference>
<protein>
    <submittedName>
        <fullName evidence="2">Uncharacterized protein</fullName>
    </submittedName>
</protein>
<organism evidence="2 3">
    <name type="scientific">Peltaster fructicola</name>
    <dbReference type="NCBI Taxonomy" id="286661"/>
    <lineage>
        <taxon>Eukaryota</taxon>
        <taxon>Fungi</taxon>
        <taxon>Dikarya</taxon>
        <taxon>Ascomycota</taxon>
        <taxon>Pezizomycotina</taxon>
        <taxon>Dothideomycetes</taxon>
        <taxon>Dothideomycetes incertae sedis</taxon>
        <taxon>Peltaster</taxon>
    </lineage>
</organism>
<proteinExistence type="predicted"/>
<dbReference type="PANTHER" id="PTHR37332">
    <property type="entry name" value="EXPRESSED PROTEIN"/>
    <property type="match status" value="1"/>
</dbReference>
<gene>
    <name evidence="2" type="ORF">AMS68_003656</name>
</gene>
<dbReference type="Proteomes" id="UP000503462">
    <property type="component" value="Chromosome 2"/>
</dbReference>
<sequence length="479" mass="52106">MPPNTSSGVFGRFRRQTQTEREVQEIEVSEGPRYIDESAAPQSPTERRLKEHHRDNSLRSLSSSVSDFRRSVSLRSHHSQLSGGGSTAAAQRVQRNHSSGNLLLHSPPILEPSASPTPPSPPRHRSKLSFSTRPFSRSLKSSEALPLFESEIVPDVPTLADKKQFSMLNVAPFNRPAGEQQYFASQVSLPRIPQSSHGADPGFGPPPPSSHGPQNPQAIYQQIQETALKRVSTIQYIRRLHEGDVFFFNTLHVSQSGLSSMPSFQPQKMGRRATSYFHLGHSLPVILDMKSSSPLEYLKPVSALLQEFETYQSLAGVDGSGSLSRRGMGAMLKSGMGLGKGAGKNYRRASTTDAFSDSASLNPPTTSHSATFPDLPSPGFAAGYEFSYLLTPQLPFDPDFMTAFSTLCDTLIEMYSTLLSLVTGPEACGIALAEAFSKADKSIRKILVSNVVKEFEEHTRSGAKAEVAGLSKLVLGGLM</sequence>
<reference evidence="2 3" key="1">
    <citation type="journal article" date="2016" name="Sci. Rep.">
        <title>Peltaster fructicola genome reveals evolution from an invasive phytopathogen to an ectophytic parasite.</title>
        <authorList>
            <person name="Xu C."/>
            <person name="Chen H."/>
            <person name="Gleason M.L."/>
            <person name="Xu J.R."/>
            <person name="Liu H."/>
            <person name="Zhang R."/>
            <person name="Sun G."/>
        </authorList>
    </citation>
    <scope>NUCLEOTIDE SEQUENCE [LARGE SCALE GENOMIC DNA]</scope>
    <source>
        <strain evidence="2 3">LNHT1506</strain>
    </source>
</reference>
<feature type="region of interest" description="Disordered" evidence="1">
    <location>
        <begin position="191"/>
        <end position="216"/>
    </location>
</feature>
<feature type="compositionally biased region" description="Basic and acidic residues" evidence="1">
    <location>
        <begin position="45"/>
        <end position="57"/>
    </location>
</feature>
<evidence type="ECO:0000313" key="3">
    <source>
        <dbReference type="Proteomes" id="UP000503462"/>
    </source>
</evidence>
<evidence type="ECO:0000256" key="1">
    <source>
        <dbReference type="SAM" id="MobiDB-lite"/>
    </source>
</evidence>
<name>A0A6H0XU43_9PEZI</name>
<evidence type="ECO:0000313" key="2">
    <source>
        <dbReference type="EMBL" id="QIW98138.1"/>
    </source>
</evidence>
<dbReference type="OrthoDB" id="14339at2759"/>
<feature type="region of interest" description="Disordered" evidence="1">
    <location>
        <begin position="1"/>
        <end position="135"/>
    </location>
</feature>
<keyword evidence="3" id="KW-1185">Reference proteome</keyword>
<dbReference type="AlphaFoldDB" id="A0A6H0XU43"/>
<feature type="compositionally biased region" description="Low complexity" evidence="1">
    <location>
        <begin position="58"/>
        <end position="74"/>
    </location>
</feature>
<accession>A0A6H0XU43</accession>